<dbReference type="Gene3D" id="2.60.220.50">
    <property type="match status" value="1"/>
</dbReference>
<feature type="signal peptide" evidence="3">
    <location>
        <begin position="1"/>
        <end position="23"/>
    </location>
</feature>
<keyword evidence="6" id="KW-1185">Reference proteome</keyword>
<comment type="caution">
    <text evidence="5">The sequence shown here is derived from an EMBL/GenBank/DDBJ whole genome shotgun (WGS) entry which is preliminary data.</text>
</comment>
<dbReference type="InterPro" id="IPR001879">
    <property type="entry name" value="GPCR_2_extracellular_dom"/>
</dbReference>
<dbReference type="InterPro" id="IPR013320">
    <property type="entry name" value="ConA-like_dom_sf"/>
</dbReference>
<feature type="chain" id="PRO_5021377529" evidence="3">
    <location>
        <begin position="24"/>
        <end position="881"/>
    </location>
</feature>
<gene>
    <name evidence="5" type="primary">Adgrg4</name>
    <name evidence="5" type="ORF">EYF80_000938</name>
</gene>
<feature type="transmembrane region" description="Helical" evidence="2">
    <location>
        <begin position="857"/>
        <end position="880"/>
    </location>
</feature>
<feature type="compositionally biased region" description="Polar residues" evidence="1">
    <location>
        <begin position="551"/>
        <end position="569"/>
    </location>
</feature>
<dbReference type="GO" id="GO:0005886">
    <property type="term" value="C:plasma membrane"/>
    <property type="evidence" value="ECO:0007669"/>
    <property type="project" value="TreeGrafter"/>
</dbReference>
<dbReference type="Gene3D" id="2.60.120.200">
    <property type="match status" value="1"/>
</dbReference>
<dbReference type="PANTHER" id="PTHR12011:SF277">
    <property type="entry name" value="ADHESION G-PROTEIN COUPLED RECEPTOR G4"/>
    <property type="match status" value="1"/>
</dbReference>
<organism evidence="5 6">
    <name type="scientific">Liparis tanakae</name>
    <name type="common">Tanaka's snailfish</name>
    <dbReference type="NCBI Taxonomy" id="230148"/>
    <lineage>
        <taxon>Eukaryota</taxon>
        <taxon>Metazoa</taxon>
        <taxon>Chordata</taxon>
        <taxon>Craniata</taxon>
        <taxon>Vertebrata</taxon>
        <taxon>Euteleostomi</taxon>
        <taxon>Actinopterygii</taxon>
        <taxon>Neopterygii</taxon>
        <taxon>Teleostei</taxon>
        <taxon>Neoteleostei</taxon>
        <taxon>Acanthomorphata</taxon>
        <taxon>Eupercaria</taxon>
        <taxon>Perciformes</taxon>
        <taxon>Cottioidei</taxon>
        <taxon>Cottales</taxon>
        <taxon>Liparidae</taxon>
        <taxon>Liparis</taxon>
    </lineage>
</organism>
<evidence type="ECO:0000313" key="6">
    <source>
        <dbReference type="Proteomes" id="UP000314294"/>
    </source>
</evidence>
<feature type="domain" description="G-protein coupled receptors family 2 profile 1" evidence="4">
    <location>
        <begin position="536"/>
        <end position="595"/>
    </location>
</feature>
<dbReference type="PANTHER" id="PTHR12011">
    <property type="entry name" value="ADHESION G-PROTEIN COUPLED RECEPTOR"/>
    <property type="match status" value="1"/>
</dbReference>
<dbReference type="Proteomes" id="UP000314294">
    <property type="component" value="Unassembled WGS sequence"/>
</dbReference>
<dbReference type="PROSITE" id="PS50227">
    <property type="entry name" value="G_PROTEIN_RECEP_F2_3"/>
    <property type="match status" value="1"/>
</dbReference>
<keyword evidence="3" id="KW-0732">Signal</keyword>
<evidence type="ECO:0000313" key="5">
    <source>
        <dbReference type="EMBL" id="TNN88606.1"/>
    </source>
</evidence>
<protein>
    <submittedName>
        <fullName evidence="5">Adhesion G-protein coupled receptor G4</fullName>
    </submittedName>
</protein>
<evidence type="ECO:0000256" key="2">
    <source>
        <dbReference type="SAM" id="Phobius"/>
    </source>
</evidence>
<keyword evidence="2" id="KW-0472">Membrane</keyword>
<sequence>MICLLNILHVFVTVSLLSRPTATQHGPRLSLWGEAADFTFLGCSQWKLRPQVSIPALQELTLCFSMKFEVLMMTCPSNSHKDGTVMNHASYFIHPIQTTNNSKPWTAFMYTHPEGRCTELGLGGKRGRLVVWLFGTEWTTTQRVDLRPAQWYSVCLTWAHTKDRPALYVDGSLVDITAGGSNTTPAATPPRCQLAPNGTLTLGASRRLGNGTAIPHPAGVGKLSLFRLWDRERSKQEVTSLNCSEGDLVKWERNYWDSHTCAPLPDPGLQCEWPFYEVTLMFNIIRSDGNDTEIYTARDIAHEWLRAVLHHSIYLNRVSVFEVTRSREEDRLVKASHEDRLEHRTIKRFDCLVHVNVIPRVDVAHVQKEMCMNLSNIYDHTSGRFQLLADAESIRITSVESFSDVTVSPTDEVGVATTAFKTTASITSTSSVTSASTDAALATTMTTNPANISELFFEVKLNSSLPDDVMVVLDLQLLPKARRESCVFQVRVTTSLSDTQEMEEQIRDRLLTPYDNGSISIATEDIEIRRILILECNASTQHTRKGLFEWQDTSGGKNSTQPCPKNPQRSATRLCKLCLSTHWMAAHLEDCLLVVETIPDLDHVQVTAGNAEDVVDMIEGLLGNHSTLNYQELLTVLSKLQDVVNQSQLTLNLSQALIDAISDILESDSDLLPFTNMILNITDAVGDTMMGFHHGSFTLVSSAIALSVVDVDPGQFSSLTFGVSSDRVGTKPEIFINKFPFNGTVAFISLPSALQHSFPQGNRSTPRVKFQFFGIPMLFQSSQKGQQRLNTFVVSASVTNASSPIKDLDEDVKVTLHHLTPNTVGCTLLSKHGYLLKELRDVSRTQLDAANEQILTIITYVGCGVSSVFLGITVLTYTAFE</sequence>
<keyword evidence="2" id="KW-1133">Transmembrane helix</keyword>
<dbReference type="OrthoDB" id="10037534at2759"/>
<feature type="region of interest" description="Disordered" evidence="1">
    <location>
        <begin position="550"/>
        <end position="569"/>
    </location>
</feature>
<proteinExistence type="predicted"/>
<keyword evidence="5" id="KW-0675">Receptor</keyword>
<dbReference type="Pfam" id="PF13385">
    <property type="entry name" value="Laminin_G_3"/>
    <property type="match status" value="1"/>
</dbReference>
<reference evidence="5 6" key="1">
    <citation type="submission" date="2019-03" db="EMBL/GenBank/DDBJ databases">
        <title>First draft genome of Liparis tanakae, snailfish: a comprehensive survey of snailfish specific genes.</title>
        <authorList>
            <person name="Kim W."/>
            <person name="Song I."/>
            <person name="Jeong J.-H."/>
            <person name="Kim D."/>
            <person name="Kim S."/>
            <person name="Ryu S."/>
            <person name="Song J.Y."/>
            <person name="Lee S.K."/>
        </authorList>
    </citation>
    <scope>NUCLEOTIDE SEQUENCE [LARGE SCALE GENOMIC DNA]</scope>
    <source>
        <tissue evidence="5">Muscle</tissue>
    </source>
</reference>
<keyword evidence="2" id="KW-0812">Transmembrane</keyword>
<dbReference type="GO" id="GO:0004930">
    <property type="term" value="F:G protein-coupled receptor activity"/>
    <property type="evidence" value="ECO:0007669"/>
    <property type="project" value="InterPro"/>
</dbReference>
<accession>A0A4Z2JED8</accession>
<dbReference type="InterPro" id="IPR046338">
    <property type="entry name" value="GAIN_dom_sf"/>
</dbReference>
<dbReference type="GO" id="GO:0007189">
    <property type="term" value="P:adenylate cyclase-activating G protein-coupled receptor signaling pathway"/>
    <property type="evidence" value="ECO:0007669"/>
    <property type="project" value="TreeGrafter"/>
</dbReference>
<dbReference type="AlphaFoldDB" id="A0A4Z2JED8"/>
<evidence type="ECO:0000256" key="1">
    <source>
        <dbReference type="SAM" id="MobiDB-lite"/>
    </source>
</evidence>
<evidence type="ECO:0000256" key="3">
    <source>
        <dbReference type="SAM" id="SignalP"/>
    </source>
</evidence>
<dbReference type="EMBL" id="SRLO01000004">
    <property type="protein sequence ID" value="TNN88606.1"/>
    <property type="molecule type" value="Genomic_DNA"/>
</dbReference>
<dbReference type="SUPFAM" id="SSF49899">
    <property type="entry name" value="Concanavalin A-like lectins/glucanases"/>
    <property type="match status" value="1"/>
</dbReference>
<name>A0A4Z2JED8_9TELE</name>
<evidence type="ECO:0000259" key="4">
    <source>
        <dbReference type="PROSITE" id="PS50227"/>
    </source>
</evidence>